<evidence type="ECO:0000313" key="1">
    <source>
        <dbReference type="EMBL" id="GFT77538.1"/>
    </source>
</evidence>
<accession>A0A8X6U4H5</accession>
<dbReference type="Proteomes" id="UP000887013">
    <property type="component" value="Unassembled WGS sequence"/>
</dbReference>
<protein>
    <submittedName>
        <fullName evidence="1">Uncharacterized protein</fullName>
    </submittedName>
</protein>
<proteinExistence type="predicted"/>
<comment type="caution">
    <text evidence="1">The sequence shown here is derived from an EMBL/GenBank/DDBJ whole genome shotgun (WGS) entry which is preliminary data.</text>
</comment>
<dbReference type="AlphaFoldDB" id="A0A8X6U4H5"/>
<evidence type="ECO:0000313" key="2">
    <source>
        <dbReference type="Proteomes" id="UP000887013"/>
    </source>
</evidence>
<gene>
    <name evidence="1" type="ORF">NPIL_19951</name>
</gene>
<organism evidence="1 2">
    <name type="scientific">Nephila pilipes</name>
    <name type="common">Giant wood spider</name>
    <name type="synonym">Nephila maculata</name>
    <dbReference type="NCBI Taxonomy" id="299642"/>
    <lineage>
        <taxon>Eukaryota</taxon>
        <taxon>Metazoa</taxon>
        <taxon>Ecdysozoa</taxon>
        <taxon>Arthropoda</taxon>
        <taxon>Chelicerata</taxon>
        <taxon>Arachnida</taxon>
        <taxon>Araneae</taxon>
        <taxon>Araneomorphae</taxon>
        <taxon>Entelegynae</taxon>
        <taxon>Araneoidea</taxon>
        <taxon>Nephilidae</taxon>
        <taxon>Nephila</taxon>
    </lineage>
</organism>
<name>A0A8X6U4H5_NEPPI</name>
<dbReference type="EMBL" id="BMAW01071313">
    <property type="protein sequence ID" value="GFT77538.1"/>
    <property type="molecule type" value="Genomic_DNA"/>
</dbReference>
<sequence length="108" mass="12682">MIDERHRLSSLMTEETFRWRPSAKCHIQENNDGGSGSYADFWSRFYVINYAVNILQYTMPFWLQFLGSDGLPVDDTLRISRCFNLHGFESFPVKAAPITVKFTLRRLR</sequence>
<keyword evidence="2" id="KW-1185">Reference proteome</keyword>
<reference evidence="1" key="1">
    <citation type="submission" date="2020-08" db="EMBL/GenBank/DDBJ databases">
        <title>Multicomponent nature underlies the extraordinary mechanical properties of spider dragline silk.</title>
        <authorList>
            <person name="Kono N."/>
            <person name="Nakamura H."/>
            <person name="Mori M."/>
            <person name="Yoshida Y."/>
            <person name="Ohtoshi R."/>
            <person name="Malay A.D."/>
            <person name="Moran D.A.P."/>
            <person name="Tomita M."/>
            <person name="Numata K."/>
            <person name="Arakawa K."/>
        </authorList>
    </citation>
    <scope>NUCLEOTIDE SEQUENCE</scope>
</reference>